<dbReference type="Proteomes" id="UP001162030">
    <property type="component" value="Chromosome"/>
</dbReference>
<sequence>MRSKFCSFATLYIARSFVVLGAACRGGRVRWFLLIYLLSNCENTRLQAAEDLLGATRAMSYGSSPGISVFFPECGFKRFRH</sequence>
<evidence type="ECO:0008006" key="3">
    <source>
        <dbReference type="Google" id="ProtNLM"/>
    </source>
</evidence>
<gene>
    <name evidence="1" type="ORF">MSZNOR_4163</name>
</gene>
<accession>A0ABM9I795</accession>
<protein>
    <recommendedName>
        <fullName evidence="3">Secreted protein</fullName>
    </recommendedName>
</protein>
<evidence type="ECO:0000313" key="2">
    <source>
        <dbReference type="Proteomes" id="UP001162030"/>
    </source>
</evidence>
<name>A0ABM9I795_9GAMM</name>
<organism evidence="1 2">
    <name type="scientific">Methylocaldum szegediense</name>
    <dbReference type="NCBI Taxonomy" id="73780"/>
    <lineage>
        <taxon>Bacteria</taxon>
        <taxon>Pseudomonadati</taxon>
        <taxon>Pseudomonadota</taxon>
        <taxon>Gammaproteobacteria</taxon>
        <taxon>Methylococcales</taxon>
        <taxon>Methylococcaceae</taxon>
        <taxon>Methylocaldum</taxon>
    </lineage>
</organism>
<proteinExistence type="predicted"/>
<keyword evidence="2" id="KW-1185">Reference proteome</keyword>
<dbReference type="EMBL" id="OX458333">
    <property type="protein sequence ID" value="CAI8937097.1"/>
    <property type="molecule type" value="Genomic_DNA"/>
</dbReference>
<evidence type="ECO:0000313" key="1">
    <source>
        <dbReference type="EMBL" id="CAI8937097.1"/>
    </source>
</evidence>
<reference evidence="1 2" key="1">
    <citation type="submission" date="2023-03" db="EMBL/GenBank/DDBJ databases">
        <authorList>
            <person name="Pearce D."/>
        </authorList>
    </citation>
    <scope>NUCLEOTIDE SEQUENCE [LARGE SCALE GENOMIC DNA]</scope>
    <source>
        <strain evidence="1">Msz</strain>
    </source>
</reference>